<dbReference type="AlphaFoldDB" id="A0AAV4N8K5"/>
<comment type="caution">
    <text evidence="1">The sequence shown here is derived from an EMBL/GenBank/DDBJ whole genome shotgun (WGS) entry which is preliminary data.</text>
</comment>
<gene>
    <name evidence="1" type="ORF">CDAR_63851</name>
</gene>
<name>A0AAV4N8K5_9ARAC</name>
<reference evidence="1 2" key="1">
    <citation type="submission" date="2021-06" db="EMBL/GenBank/DDBJ databases">
        <title>Caerostris darwini draft genome.</title>
        <authorList>
            <person name="Kono N."/>
            <person name="Arakawa K."/>
        </authorList>
    </citation>
    <scope>NUCLEOTIDE SEQUENCE [LARGE SCALE GENOMIC DNA]</scope>
</reference>
<proteinExistence type="predicted"/>
<dbReference type="EMBL" id="BPLQ01001317">
    <property type="protein sequence ID" value="GIX80689.1"/>
    <property type="molecule type" value="Genomic_DNA"/>
</dbReference>
<protein>
    <submittedName>
        <fullName evidence="1">Uncharacterized protein</fullName>
    </submittedName>
</protein>
<evidence type="ECO:0000313" key="2">
    <source>
        <dbReference type="Proteomes" id="UP001054837"/>
    </source>
</evidence>
<organism evidence="1 2">
    <name type="scientific">Caerostris darwini</name>
    <dbReference type="NCBI Taxonomy" id="1538125"/>
    <lineage>
        <taxon>Eukaryota</taxon>
        <taxon>Metazoa</taxon>
        <taxon>Ecdysozoa</taxon>
        <taxon>Arthropoda</taxon>
        <taxon>Chelicerata</taxon>
        <taxon>Arachnida</taxon>
        <taxon>Araneae</taxon>
        <taxon>Araneomorphae</taxon>
        <taxon>Entelegynae</taxon>
        <taxon>Araneoidea</taxon>
        <taxon>Araneidae</taxon>
        <taxon>Caerostris</taxon>
    </lineage>
</organism>
<keyword evidence="2" id="KW-1185">Reference proteome</keyword>
<sequence length="83" mass="9764">MRYMEIDYLRAHTRYFVSAIGIFWSEKNVSKTFCLYSRPIRCIRDDATALLSIQREANGFIHYSVMSQGVKWEEDKNSGYGEL</sequence>
<dbReference type="Proteomes" id="UP001054837">
    <property type="component" value="Unassembled WGS sequence"/>
</dbReference>
<accession>A0AAV4N8K5</accession>
<evidence type="ECO:0000313" key="1">
    <source>
        <dbReference type="EMBL" id="GIX80689.1"/>
    </source>
</evidence>